<dbReference type="PROSITE" id="PS00463">
    <property type="entry name" value="ZN2_CY6_FUNGAL_1"/>
    <property type="match status" value="1"/>
</dbReference>
<dbReference type="Pfam" id="PF04082">
    <property type="entry name" value="Fungal_trans"/>
    <property type="match status" value="1"/>
</dbReference>
<dbReference type="InterPro" id="IPR036864">
    <property type="entry name" value="Zn2-C6_fun-type_DNA-bd_sf"/>
</dbReference>
<keyword evidence="3" id="KW-0805">Transcription regulation</keyword>
<dbReference type="GO" id="GO:0005634">
    <property type="term" value="C:nucleus"/>
    <property type="evidence" value="ECO:0007669"/>
    <property type="project" value="UniProtKB-SubCell"/>
</dbReference>
<dbReference type="PROSITE" id="PS50048">
    <property type="entry name" value="ZN2_CY6_FUNGAL_2"/>
    <property type="match status" value="1"/>
</dbReference>
<dbReference type="PANTHER" id="PTHR47338">
    <property type="entry name" value="ZN(II)2CYS6 TRANSCRIPTION FACTOR (EUROFUNG)-RELATED"/>
    <property type="match status" value="1"/>
</dbReference>
<dbReference type="InterPro" id="IPR050815">
    <property type="entry name" value="TF_fung"/>
</dbReference>
<dbReference type="Pfam" id="PF00172">
    <property type="entry name" value="Zn_clus"/>
    <property type="match status" value="1"/>
</dbReference>
<evidence type="ECO:0000313" key="7">
    <source>
        <dbReference type="EMBL" id="EXU95008.1"/>
    </source>
</evidence>
<keyword evidence="4" id="KW-0804">Transcription</keyword>
<dbReference type="GO" id="GO:0008270">
    <property type="term" value="F:zinc ion binding"/>
    <property type="evidence" value="ECO:0007669"/>
    <property type="project" value="InterPro"/>
</dbReference>
<sequence>MVRPELSEAQGYAARACDKCTHGKRRCDRNWPQCGRCQRLRFPCIYNHTSTATHDSAVSPHGTDDRVECPAGGISVDIIGNGTIRASHLGSILQTYGIDWHYTMEKYFETAYHWFPIMNRRNFDRLVSARLKDHDLAASQLQSIASAEQILLILSMYLVTKSARYPDTENATLDAVYKATKKAWALLVCLSDPAMELMQCGAMITLFELEYGEPRLAFRTLTDTLCMASIFGLGAGKQKTDKCIYQRALWWTLFILDQNRIVHQDPSTQDLPFIVQRPGDDDLLPNTGYLWDGHAYRLFVKDIPSNSPISISLGSFQRAAQAAILLHDAHRWRSRLSQALVLPGVAEFSDLDEKLRDLLNTMSDECDTWEVCCGSFAMCIRSNYLRRWIGLTSFHRSPFRAELCVTDCAYSALLTLYCHYLTPQRIMPDDQMRHETDNNVQFAKLAIKFALQFVIDMASHFNGHLERQSDYLTALTPSITITFFQAAESAFHLDAVAGDSEKGTAEICKALRTFGSVSRAANVMLDRLAECGHTVVYAGGCYCDDYIARDPVLDRILLFCVFLCGGIAPTTPLDANYLLSPRGSAADIISPHVTQDRELHSALLQSPDAVTEQPW</sequence>
<dbReference type="InterPro" id="IPR007219">
    <property type="entry name" value="XnlR_reg_dom"/>
</dbReference>
<keyword evidence="5" id="KW-0539">Nucleus</keyword>
<dbReference type="eggNOG" id="ENOG502RP3U">
    <property type="taxonomic scope" value="Eukaryota"/>
</dbReference>
<dbReference type="InterPro" id="IPR001138">
    <property type="entry name" value="Zn2Cys6_DnaBD"/>
</dbReference>
<dbReference type="AlphaFoldDB" id="A0A0A1UME9"/>
<protein>
    <submittedName>
        <fullName evidence="7">Zn(2)-Cys(6) zinc finger domain protein</fullName>
    </submittedName>
</protein>
<proteinExistence type="predicted"/>
<dbReference type="GO" id="GO:0003677">
    <property type="term" value="F:DNA binding"/>
    <property type="evidence" value="ECO:0007669"/>
    <property type="project" value="InterPro"/>
</dbReference>
<dbReference type="Proteomes" id="UP000030151">
    <property type="component" value="Unassembled WGS sequence"/>
</dbReference>
<reference evidence="7 8" key="1">
    <citation type="submission" date="2014-02" db="EMBL/GenBank/DDBJ databases">
        <title>The genome sequence of the entomopathogenic fungus Metarhizium robertsii ARSEF 2575.</title>
        <authorList>
            <person name="Giuliano Garisto Donzelli B."/>
            <person name="Roe B.A."/>
            <person name="Macmil S.L."/>
            <person name="Krasnoff S.B."/>
            <person name="Gibson D.M."/>
        </authorList>
    </citation>
    <scope>NUCLEOTIDE SEQUENCE [LARGE SCALE GENOMIC DNA]</scope>
    <source>
        <strain evidence="7 8">ARSEF 2575</strain>
    </source>
</reference>
<dbReference type="Gene3D" id="4.10.240.10">
    <property type="entry name" value="Zn(2)-C6 fungal-type DNA-binding domain"/>
    <property type="match status" value="1"/>
</dbReference>
<dbReference type="CDD" id="cd00067">
    <property type="entry name" value="GAL4"/>
    <property type="match status" value="1"/>
</dbReference>
<dbReference type="HOGENOM" id="CLU_038610_0_0_1"/>
<organism evidence="7 8">
    <name type="scientific">Metarhizium robertsii</name>
    <dbReference type="NCBI Taxonomy" id="568076"/>
    <lineage>
        <taxon>Eukaryota</taxon>
        <taxon>Fungi</taxon>
        <taxon>Dikarya</taxon>
        <taxon>Ascomycota</taxon>
        <taxon>Pezizomycotina</taxon>
        <taxon>Sordariomycetes</taxon>
        <taxon>Hypocreomycetidae</taxon>
        <taxon>Hypocreales</taxon>
        <taxon>Clavicipitaceae</taxon>
        <taxon>Metarhizium</taxon>
    </lineage>
</organism>
<dbReference type="PANTHER" id="PTHR47338:SF20">
    <property type="entry name" value="ZN(II)2CYS6 TRANSCRIPTION FACTOR (EUROFUNG)"/>
    <property type="match status" value="1"/>
</dbReference>
<keyword evidence="2" id="KW-0479">Metal-binding</keyword>
<evidence type="ECO:0000256" key="4">
    <source>
        <dbReference type="ARBA" id="ARBA00023163"/>
    </source>
</evidence>
<dbReference type="CDD" id="cd12148">
    <property type="entry name" value="fungal_TF_MHR"/>
    <property type="match status" value="1"/>
</dbReference>
<comment type="caution">
    <text evidence="7">The sequence shown here is derived from an EMBL/GenBank/DDBJ whole genome shotgun (WGS) entry which is preliminary data.</text>
</comment>
<name>A0A0A1UME9_9HYPO</name>
<dbReference type="EMBL" id="JELW01000114">
    <property type="protein sequence ID" value="EXU95008.1"/>
    <property type="molecule type" value="Genomic_DNA"/>
</dbReference>
<evidence type="ECO:0000256" key="1">
    <source>
        <dbReference type="ARBA" id="ARBA00004123"/>
    </source>
</evidence>
<evidence type="ECO:0000256" key="2">
    <source>
        <dbReference type="ARBA" id="ARBA00022723"/>
    </source>
</evidence>
<comment type="subcellular location">
    <subcellularLocation>
        <location evidence="1">Nucleus</location>
    </subcellularLocation>
</comment>
<dbReference type="GO" id="GO:0000981">
    <property type="term" value="F:DNA-binding transcription factor activity, RNA polymerase II-specific"/>
    <property type="evidence" value="ECO:0007669"/>
    <property type="project" value="InterPro"/>
</dbReference>
<evidence type="ECO:0000259" key="6">
    <source>
        <dbReference type="PROSITE" id="PS50048"/>
    </source>
</evidence>
<dbReference type="SMART" id="SM00066">
    <property type="entry name" value="GAL4"/>
    <property type="match status" value="1"/>
</dbReference>
<evidence type="ECO:0000313" key="8">
    <source>
        <dbReference type="Proteomes" id="UP000030151"/>
    </source>
</evidence>
<dbReference type="OrthoDB" id="3522308at2759"/>
<dbReference type="SUPFAM" id="SSF57701">
    <property type="entry name" value="Zn2/Cys6 DNA-binding domain"/>
    <property type="match status" value="1"/>
</dbReference>
<evidence type="ECO:0000256" key="3">
    <source>
        <dbReference type="ARBA" id="ARBA00023015"/>
    </source>
</evidence>
<gene>
    <name evidence="7" type="ORF">X797_011915</name>
</gene>
<accession>A0A0A1UME9</accession>
<dbReference type="GO" id="GO:0006351">
    <property type="term" value="P:DNA-templated transcription"/>
    <property type="evidence" value="ECO:0007669"/>
    <property type="project" value="InterPro"/>
</dbReference>
<feature type="domain" description="Zn(2)-C6 fungal-type" evidence="6">
    <location>
        <begin position="16"/>
        <end position="46"/>
    </location>
</feature>
<evidence type="ECO:0000256" key="5">
    <source>
        <dbReference type="ARBA" id="ARBA00023242"/>
    </source>
</evidence>